<dbReference type="AlphaFoldDB" id="A0A371D1C7"/>
<keyword evidence="2" id="KW-0732">Signal</keyword>
<gene>
    <name evidence="3" type="ORF">OH76DRAFT_1356151</name>
</gene>
<dbReference type="InterPro" id="IPR000250">
    <property type="entry name" value="Peptidase_G1"/>
</dbReference>
<dbReference type="Proteomes" id="UP000256964">
    <property type="component" value="Unassembled WGS sequence"/>
</dbReference>
<dbReference type="GO" id="GO:0006508">
    <property type="term" value="P:proteolysis"/>
    <property type="evidence" value="ECO:0007669"/>
    <property type="project" value="InterPro"/>
</dbReference>
<evidence type="ECO:0000313" key="4">
    <source>
        <dbReference type="Proteomes" id="UP000256964"/>
    </source>
</evidence>
<accession>A0A371D1C7</accession>
<feature type="active site" description="Proton acceptor" evidence="1">
    <location>
        <position position="205"/>
    </location>
</feature>
<evidence type="ECO:0000313" key="3">
    <source>
        <dbReference type="EMBL" id="RDX46344.1"/>
    </source>
</evidence>
<dbReference type="EMBL" id="KZ857428">
    <property type="protein sequence ID" value="RDX46344.1"/>
    <property type="molecule type" value="Genomic_DNA"/>
</dbReference>
<dbReference type="PANTHER" id="PTHR37536">
    <property type="entry name" value="PUTATIVE (AFU_ORTHOLOGUE AFUA_3G02970)-RELATED"/>
    <property type="match status" value="1"/>
</dbReference>
<evidence type="ECO:0000256" key="1">
    <source>
        <dbReference type="PIRSR" id="PIRSR600250-50"/>
    </source>
</evidence>
<feature type="chain" id="PRO_5017077208" evidence="2">
    <location>
        <begin position="19"/>
        <end position="270"/>
    </location>
</feature>
<dbReference type="Gene3D" id="2.60.120.700">
    <property type="entry name" value="Peptidase G1"/>
    <property type="match status" value="1"/>
</dbReference>
<dbReference type="STRING" id="139420.A0A371D1C7"/>
<dbReference type="InterPro" id="IPR013320">
    <property type="entry name" value="ConA-like_dom_sf"/>
</dbReference>
<dbReference type="InterPro" id="IPR038656">
    <property type="entry name" value="Peptidase_G1_sf"/>
</dbReference>
<organism evidence="3 4">
    <name type="scientific">Lentinus brumalis</name>
    <dbReference type="NCBI Taxonomy" id="2498619"/>
    <lineage>
        <taxon>Eukaryota</taxon>
        <taxon>Fungi</taxon>
        <taxon>Dikarya</taxon>
        <taxon>Basidiomycota</taxon>
        <taxon>Agaricomycotina</taxon>
        <taxon>Agaricomycetes</taxon>
        <taxon>Polyporales</taxon>
        <taxon>Polyporaceae</taxon>
        <taxon>Lentinus</taxon>
    </lineage>
</organism>
<protein>
    <submittedName>
        <fullName evidence="3">Aspergillopepsin</fullName>
    </submittedName>
</protein>
<name>A0A371D1C7_9APHY</name>
<proteinExistence type="predicted"/>
<reference evidence="3 4" key="1">
    <citation type="journal article" date="2018" name="Biotechnol. Biofuels">
        <title>Integrative visual omics of the white-rot fungus Polyporus brumalis exposes the biotechnological potential of its oxidative enzymes for delignifying raw plant biomass.</title>
        <authorList>
            <person name="Miyauchi S."/>
            <person name="Rancon A."/>
            <person name="Drula E."/>
            <person name="Hage H."/>
            <person name="Chaduli D."/>
            <person name="Favel A."/>
            <person name="Grisel S."/>
            <person name="Henrissat B."/>
            <person name="Herpoel-Gimbert I."/>
            <person name="Ruiz-Duenas F.J."/>
            <person name="Chevret D."/>
            <person name="Hainaut M."/>
            <person name="Lin J."/>
            <person name="Wang M."/>
            <person name="Pangilinan J."/>
            <person name="Lipzen A."/>
            <person name="Lesage-Meessen L."/>
            <person name="Navarro D."/>
            <person name="Riley R."/>
            <person name="Grigoriev I.V."/>
            <person name="Zhou S."/>
            <person name="Raouche S."/>
            <person name="Rosso M.N."/>
        </authorList>
    </citation>
    <scope>NUCLEOTIDE SEQUENCE [LARGE SCALE GENOMIC DNA]</scope>
    <source>
        <strain evidence="3 4">BRFM 1820</strain>
    </source>
</reference>
<dbReference type="GO" id="GO:0070007">
    <property type="term" value="F:glutamic-type endopeptidase activity"/>
    <property type="evidence" value="ECO:0007669"/>
    <property type="project" value="InterPro"/>
</dbReference>
<evidence type="ECO:0000256" key="2">
    <source>
        <dbReference type="SAM" id="SignalP"/>
    </source>
</evidence>
<dbReference type="SUPFAM" id="SSF49899">
    <property type="entry name" value="Concanavalin A-like lectins/glucanases"/>
    <property type="match status" value="1"/>
</dbReference>
<dbReference type="OrthoDB" id="2862635at2759"/>
<dbReference type="PRINTS" id="PR00977">
    <property type="entry name" value="SCYTLDPTASE"/>
</dbReference>
<feature type="signal peptide" evidence="2">
    <location>
        <begin position="1"/>
        <end position="18"/>
    </location>
</feature>
<dbReference type="PANTHER" id="PTHR37536:SF1">
    <property type="entry name" value="ASPERGILLOPEPSIN, PUTAITVE (AFU_ORTHOLOGUE AFUA_7G01200)"/>
    <property type="match status" value="1"/>
</dbReference>
<dbReference type="CDD" id="cd13426">
    <property type="entry name" value="Peptidase_G1"/>
    <property type="match status" value="1"/>
</dbReference>
<sequence>MFGSALLIQVLLATAAFAIPTSKERLAERVARRAARSHLTQPKQLVVHPVSEEQATGNTTHAEFSSNWSGAVLVAGANTFKSVTGTFTIPTPREPSGGSGTHSASAWVGIDGDTCGNAILQTGIDFTVSGSSTSFDAWFEWFPDFAHDFSGITLRAGNSITVSVTATSLTGGTATIVNHSTGQTVSHTFSGQPALCQENAEWIVEDFSEGGGLVPLSNWGTVTFTGVSAGTSSGTANPASATIINMEQNGRVLTSVSTSSSQVSVKYTGP</sequence>
<dbReference type="Pfam" id="PF01828">
    <property type="entry name" value="Peptidase_A4"/>
    <property type="match status" value="1"/>
</dbReference>
<keyword evidence="4" id="KW-1185">Reference proteome</keyword>